<evidence type="ECO:0000256" key="3">
    <source>
        <dbReference type="ARBA" id="ARBA00012438"/>
    </source>
</evidence>
<feature type="transmembrane region" description="Helical" evidence="13">
    <location>
        <begin position="72"/>
        <end position="95"/>
    </location>
</feature>
<dbReference type="CDD" id="cd00082">
    <property type="entry name" value="HisKA"/>
    <property type="match status" value="1"/>
</dbReference>
<keyword evidence="8" id="KW-0418">Kinase</keyword>
<feature type="transmembrane region" description="Helical" evidence="13">
    <location>
        <begin position="217"/>
        <end position="238"/>
    </location>
</feature>
<dbReference type="EC" id="2.7.13.3" evidence="3"/>
<feature type="domain" description="MHYT" evidence="16">
    <location>
        <begin position="6"/>
        <end position="200"/>
    </location>
</feature>
<evidence type="ECO:0000256" key="11">
    <source>
        <dbReference type="ARBA" id="ARBA00023136"/>
    </source>
</evidence>
<dbReference type="SMART" id="SM00387">
    <property type="entry name" value="HATPase_c"/>
    <property type="match status" value="1"/>
</dbReference>
<evidence type="ECO:0000256" key="9">
    <source>
        <dbReference type="ARBA" id="ARBA00022840"/>
    </source>
</evidence>
<dbReference type="PANTHER" id="PTHR43547:SF2">
    <property type="entry name" value="HYBRID SIGNAL TRANSDUCTION HISTIDINE KINASE C"/>
    <property type="match status" value="1"/>
</dbReference>
<feature type="modified residue" description="4-aspartylphosphate" evidence="12">
    <location>
        <position position="582"/>
    </location>
</feature>
<keyword evidence="10" id="KW-0902">Two-component regulatory system</keyword>
<dbReference type="Gene3D" id="3.30.565.10">
    <property type="entry name" value="Histidine kinase-like ATPase, C-terminal domain"/>
    <property type="match status" value="1"/>
</dbReference>
<evidence type="ECO:0000256" key="5">
    <source>
        <dbReference type="ARBA" id="ARBA00022553"/>
    </source>
</evidence>
<sequence length="673" mass="71375">MLYGQYEASLVLASVLVAILSSYTALTVVERVSHAPRAAARWWIVGGAFAMATGIWAMHFVGMLAFQLPIPLGYDFGITLLSWMIPVPVAALALWQVRQPRPDVRHLAVSAVLLGGGINAMHYVGMSAMRMDPAIVWNWRLVAASVAIAIAAAGASLWIAFRLRSNATPHVWAFRAIAAVVMGAAIAGMHYTGMAAAQFPAGTICGAVTGSFSVSELASLVIVATFAILPVALLASVYDAKLEARAQGLALLERAAGERQALLEQESAARVEAERLSALKDQFLATLSHELRTPLNAVLGWAQLLRLKRDEATLQKAIDTIERNARLQAQLIEDLLDMSRIVAGKVRLELQMVDPAAVVEAAVESARPAAAAKRIELGAFIERDLGQVSGDPARLQQILWNLLSNAVKFTPEGGRVDVRLTRVEGEALVVVEDNGGGIEAAFLPHVFDRFRQADASTTRVHGGLGIGLAIVRQLVELHGGSVAAASEGLGRGSVFSLRLPLANVHGNAPCSADAAPAIATSLALAPVDFSGMRILVVDDEPDARQVVNQLLLACGAEVLLAGGAEEALRVLAEGRPDVLVSDIGMPGVDGFELIRRVRGMPDPELARVPAMVLSAFARTEDRARATRNGFDCYVAKPVEAKEFLAAMAGLAKGKVVPVAGWQGCSSTTKVLMR</sequence>
<comment type="catalytic activity">
    <reaction evidence="1">
        <text>ATP + protein L-histidine = ADP + protein N-phospho-L-histidine.</text>
        <dbReference type="EC" id="2.7.13.3"/>
    </reaction>
</comment>
<name>A0A848HBT4_9BURK</name>
<gene>
    <name evidence="17" type="ORF">HHL11_14870</name>
</gene>
<dbReference type="PRINTS" id="PR00344">
    <property type="entry name" value="BCTRLSENSOR"/>
</dbReference>
<dbReference type="FunFam" id="3.30.565.10:FF:000023">
    <property type="entry name" value="PAS domain-containing sensor histidine kinase"/>
    <property type="match status" value="1"/>
</dbReference>
<dbReference type="SUPFAM" id="SSF47384">
    <property type="entry name" value="Homodimeric domain of signal transducing histidine kinase"/>
    <property type="match status" value="1"/>
</dbReference>
<dbReference type="InterPro" id="IPR005330">
    <property type="entry name" value="MHYT_dom"/>
</dbReference>
<keyword evidence="7" id="KW-0547">Nucleotide-binding</keyword>
<reference evidence="17 18" key="1">
    <citation type="submission" date="2020-04" db="EMBL/GenBank/DDBJ databases">
        <title>Ramlibacter sp. G-1-2-2 isolated from soil.</title>
        <authorList>
            <person name="Dahal R.H."/>
        </authorList>
    </citation>
    <scope>NUCLEOTIDE SEQUENCE [LARGE SCALE GENOMIC DNA]</scope>
    <source>
        <strain evidence="17 18">G-1-2-2</strain>
    </source>
</reference>
<dbReference type="PANTHER" id="PTHR43547">
    <property type="entry name" value="TWO-COMPONENT HISTIDINE KINASE"/>
    <property type="match status" value="1"/>
</dbReference>
<dbReference type="GO" id="GO:0000155">
    <property type="term" value="F:phosphorelay sensor kinase activity"/>
    <property type="evidence" value="ECO:0007669"/>
    <property type="project" value="InterPro"/>
</dbReference>
<dbReference type="Gene3D" id="3.40.50.2300">
    <property type="match status" value="1"/>
</dbReference>
<evidence type="ECO:0000256" key="4">
    <source>
        <dbReference type="ARBA" id="ARBA00022475"/>
    </source>
</evidence>
<evidence type="ECO:0000256" key="7">
    <source>
        <dbReference type="ARBA" id="ARBA00022741"/>
    </source>
</evidence>
<feature type="transmembrane region" description="Helical" evidence="13">
    <location>
        <begin position="172"/>
        <end position="191"/>
    </location>
</feature>
<evidence type="ECO:0000256" key="1">
    <source>
        <dbReference type="ARBA" id="ARBA00000085"/>
    </source>
</evidence>
<evidence type="ECO:0000256" key="2">
    <source>
        <dbReference type="ARBA" id="ARBA00004236"/>
    </source>
</evidence>
<dbReference type="GO" id="GO:0005886">
    <property type="term" value="C:plasma membrane"/>
    <property type="evidence" value="ECO:0007669"/>
    <property type="project" value="UniProtKB-SubCell"/>
</dbReference>
<comment type="subcellular location">
    <subcellularLocation>
        <location evidence="2">Cell membrane</location>
    </subcellularLocation>
</comment>
<dbReference type="InterPro" id="IPR003661">
    <property type="entry name" value="HisK_dim/P_dom"/>
</dbReference>
<dbReference type="InterPro" id="IPR001789">
    <property type="entry name" value="Sig_transdc_resp-reg_receiver"/>
</dbReference>
<keyword evidence="18" id="KW-1185">Reference proteome</keyword>
<organism evidence="17 18">
    <name type="scientific">Ramlibacter agri</name>
    <dbReference type="NCBI Taxonomy" id="2728837"/>
    <lineage>
        <taxon>Bacteria</taxon>
        <taxon>Pseudomonadati</taxon>
        <taxon>Pseudomonadota</taxon>
        <taxon>Betaproteobacteria</taxon>
        <taxon>Burkholderiales</taxon>
        <taxon>Comamonadaceae</taxon>
        <taxon>Ramlibacter</taxon>
    </lineage>
</organism>
<keyword evidence="13" id="KW-0812">Transmembrane</keyword>
<feature type="transmembrane region" description="Helical" evidence="13">
    <location>
        <begin position="107"/>
        <end position="125"/>
    </location>
</feature>
<dbReference type="Pfam" id="PF00072">
    <property type="entry name" value="Response_reg"/>
    <property type="match status" value="1"/>
</dbReference>
<dbReference type="InterPro" id="IPR004358">
    <property type="entry name" value="Sig_transdc_His_kin-like_C"/>
</dbReference>
<feature type="domain" description="Response regulatory" evidence="15">
    <location>
        <begin position="533"/>
        <end position="651"/>
    </location>
</feature>
<dbReference type="InterPro" id="IPR003594">
    <property type="entry name" value="HATPase_dom"/>
</dbReference>
<feature type="transmembrane region" description="Helical" evidence="13">
    <location>
        <begin position="137"/>
        <end position="160"/>
    </location>
</feature>
<evidence type="ECO:0000256" key="12">
    <source>
        <dbReference type="PROSITE-ProRule" id="PRU00169"/>
    </source>
</evidence>
<keyword evidence="9" id="KW-0067">ATP-binding</keyword>
<evidence type="ECO:0000256" key="10">
    <source>
        <dbReference type="ARBA" id="ARBA00023012"/>
    </source>
</evidence>
<dbReference type="InterPro" id="IPR005467">
    <property type="entry name" value="His_kinase_dom"/>
</dbReference>
<dbReference type="SMART" id="SM00448">
    <property type="entry name" value="REC"/>
    <property type="match status" value="1"/>
</dbReference>
<evidence type="ECO:0000256" key="13">
    <source>
        <dbReference type="PROSITE-ProRule" id="PRU00244"/>
    </source>
</evidence>
<dbReference type="InterPro" id="IPR036890">
    <property type="entry name" value="HATPase_C_sf"/>
</dbReference>
<dbReference type="RefSeq" id="WP_169419131.1">
    <property type="nucleotide sequence ID" value="NZ_JABBFX010000001.1"/>
</dbReference>
<keyword evidence="11 13" id="KW-0472">Membrane</keyword>
<evidence type="ECO:0000313" key="18">
    <source>
        <dbReference type="Proteomes" id="UP000541185"/>
    </source>
</evidence>
<dbReference type="PROSITE" id="PS50110">
    <property type="entry name" value="RESPONSE_REGULATORY"/>
    <property type="match status" value="1"/>
</dbReference>
<keyword evidence="4" id="KW-1003">Cell membrane</keyword>
<dbReference type="CDD" id="cd16922">
    <property type="entry name" value="HATPase_EvgS-ArcB-TorS-like"/>
    <property type="match status" value="1"/>
</dbReference>
<evidence type="ECO:0000259" key="16">
    <source>
        <dbReference type="PROSITE" id="PS50924"/>
    </source>
</evidence>
<keyword evidence="13" id="KW-1133">Transmembrane helix</keyword>
<feature type="transmembrane region" description="Helical" evidence="13">
    <location>
        <begin position="41"/>
        <end position="66"/>
    </location>
</feature>
<dbReference type="SUPFAM" id="SSF52172">
    <property type="entry name" value="CheY-like"/>
    <property type="match status" value="1"/>
</dbReference>
<dbReference type="InterPro" id="IPR036097">
    <property type="entry name" value="HisK_dim/P_sf"/>
</dbReference>
<protein>
    <recommendedName>
        <fullName evidence="3">histidine kinase</fullName>
        <ecNumber evidence="3">2.7.13.3</ecNumber>
    </recommendedName>
</protein>
<dbReference type="GO" id="GO:0005524">
    <property type="term" value="F:ATP binding"/>
    <property type="evidence" value="ECO:0007669"/>
    <property type="project" value="UniProtKB-KW"/>
</dbReference>
<evidence type="ECO:0000259" key="15">
    <source>
        <dbReference type="PROSITE" id="PS50110"/>
    </source>
</evidence>
<dbReference type="Pfam" id="PF00512">
    <property type="entry name" value="HisKA"/>
    <property type="match status" value="1"/>
</dbReference>
<keyword evidence="5 12" id="KW-0597">Phosphoprotein</keyword>
<proteinExistence type="predicted"/>
<dbReference type="Proteomes" id="UP000541185">
    <property type="component" value="Unassembled WGS sequence"/>
</dbReference>
<dbReference type="Pfam" id="PF02518">
    <property type="entry name" value="HATPase_c"/>
    <property type="match status" value="1"/>
</dbReference>
<dbReference type="Pfam" id="PF03707">
    <property type="entry name" value="MHYT"/>
    <property type="match status" value="3"/>
</dbReference>
<dbReference type="Gene3D" id="1.10.287.130">
    <property type="match status" value="1"/>
</dbReference>
<comment type="caution">
    <text evidence="17">The sequence shown here is derived from an EMBL/GenBank/DDBJ whole genome shotgun (WGS) entry which is preliminary data.</text>
</comment>
<dbReference type="PROSITE" id="PS50924">
    <property type="entry name" value="MHYT"/>
    <property type="match status" value="1"/>
</dbReference>
<evidence type="ECO:0000259" key="14">
    <source>
        <dbReference type="PROSITE" id="PS50109"/>
    </source>
</evidence>
<dbReference type="PROSITE" id="PS50109">
    <property type="entry name" value="HIS_KIN"/>
    <property type="match status" value="1"/>
</dbReference>
<feature type="domain" description="Histidine kinase" evidence="14">
    <location>
        <begin position="286"/>
        <end position="503"/>
    </location>
</feature>
<evidence type="ECO:0000256" key="8">
    <source>
        <dbReference type="ARBA" id="ARBA00022777"/>
    </source>
</evidence>
<dbReference type="InterPro" id="IPR011006">
    <property type="entry name" value="CheY-like_superfamily"/>
</dbReference>
<evidence type="ECO:0000313" key="17">
    <source>
        <dbReference type="EMBL" id="NML45038.1"/>
    </source>
</evidence>
<feature type="transmembrane region" description="Helical" evidence="13">
    <location>
        <begin position="6"/>
        <end position="29"/>
    </location>
</feature>
<dbReference type="AlphaFoldDB" id="A0A848HBT4"/>
<keyword evidence="6" id="KW-0808">Transferase</keyword>
<dbReference type="CDD" id="cd17580">
    <property type="entry name" value="REC_2_DhkD-like"/>
    <property type="match status" value="1"/>
</dbReference>
<dbReference type="SUPFAM" id="SSF55874">
    <property type="entry name" value="ATPase domain of HSP90 chaperone/DNA topoisomerase II/histidine kinase"/>
    <property type="match status" value="1"/>
</dbReference>
<accession>A0A848HBT4</accession>
<dbReference type="EMBL" id="JABBFX010000001">
    <property type="protein sequence ID" value="NML45038.1"/>
    <property type="molecule type" value="Genomic_DNA"/>
</dbReference>
<evidence type="ECO:0000256" key="6">
    <source>
        <dbReference type="ARBA" id="ARBA00022679"/>
    </source>
</evidence>
<dbReference type="SMART" id="SM00388">
    <property type="entry name" value="HisKA"/>
    <property type="match status" value="1"/>
</dbReference>